<organism evidence="1 2">
    <name type="scientific">Rhizophagus irregularis</name>
    <dbReference type="NCBI Taxonomy" id="588596"/>
    <lineage>
        <taxon>Eukaryota</taxon>
        <taxon>Fungi</taxon>
        <taxon>Fungi incertae sedis</taxon>
        <taxon>Mucoromycota</taxon>
        <taxon>Glomeromycotina</taxon>
        <taxon>Glomeromycetes</taxon>
        <taxon>Glomerales</taxon>
        <taxon>Glomeraceae</taxon>
        <taxon>Rhizophagus</taxon>
    </lineage>
</organism>
<evidence type="ECO:0000313" key="1">
    <source>
        <dbReference type="EMBL" id="PKY59881.1"/>
    </source>
</evidence>
<accession>A0A2I1HLZ1</accession>
<reference evidence="1 2" key="1">
    <citation type="submission" date="2015-10" db="EMBL/GenBank/DDBJ databases">
        <title>Genome analyses suggest a sexual origin of heterokaryosis in a supposedly ancient asexual fungus.</title>
        <authorList>
            <person name="Ropars J."/>
            <person name="Sedzielewska K."/>
            <person name="Noel J."/>
            <person name="Charron P."/>
            <person name="Farinelli L."/>
            <person name="Marton T."/>
            <person name="Kruger M."/>
            <person name="Pelin A."/>
            <person name="Brachmann A."/>
            <person name="Corradi N."/>
        </authorList>
    </citation>
    <scope>NUCLEOTIDE SEQUENCE [LARGE SCALE GENOMIC DNA]</scope>
    <source>
        <strain evidence="1 2">A4</strain>
    </source>
</reference>
<dbReference type="Proteomes" id="UP000234323">
    <property type="component" value="Unassembled WGS sequence"/>
</dbReference>
<sequence length="138" mass="15741">MTTRIMQRLEQVFFLGTAILEQSLLLELTTKNAKSAERTVSSFGIVIGNKGKWEVSASIFGCWIGIGFTLDRCRLWLLHGTLDRQMLASILDISGLDSWMGFEIIRCWIDVSFDSLTLDIDFDSRVSDIYRLRFFGFG</sequence>
<dbReference type="VEuPathDB" id="FungiDB:FUN_024927"/>
<protein>
    <submittedName>
        <fullName evidence="1">Uncharacterized protein</fullName>
    </submittedName>
</protein>
<dbReference type="EMBL" id="LLXI01003823">
    <property type="protein sequence ID" value="PKY59881.1"/>
    <property type="molecule type" value="Genomic_DNA"/>
</dbReference>
<proteinExistence type="predicted"/>
<name>A0A2I1HLZ1_9GLOM</name>
<dbReference type="AlphaFoldDB" id="A0A2I1HLZ1"/>
<keyword evidence="2" id="KW-1185">Reference proteome</keyword>
<comment type="caution">
    <text evidence="1">The sequence shown here is derived from an EMBL/GenBank/DDBJ whole genome shotgun (WGS) entry which is preliminary data.</text>
</comment>
<evidence type="ECO:0000313" key="2">
    <source>
        <dbReference type="Proteomes" id="UP000234323"/>
    </source>
</evidence>
<gene>
    <name evidence="1" type="ORF">RhiirA4_483000</name>
</gene>